<evidence type="ECO:0000313" key="6">
    <source>
        <dbReference type="Proteomes" id="UP000469011"/>
    </source>
</evidence>
<sequence length="168" mass="18181">MQIGVVQSRVISDRLDRGELDVGVLQVFADERRADDVTLASDALHWVKSPDLAIDTGKPIPLLTFDQDCFYRDWALHAEPPPPSGFQIVMECASIAGIISAVGAGLGVTLLNARHLQPDMEIIANGFPTPPDIAYVVRTGRSADTSAVKALARTLTSDADWHRPPSPR</sequence>
<evidence type="ECO:0000256" key="1">
    <source>
        <dbReference type="ARBA" id="ARBA00023015"/>
    </source>
</evidence>
<proteinExistence type="predicted"/>
<keyword evidence="1" id="KW-0805">Transcription regulation</keyword>
<evidence type="ECO:0000256" key="2">
    <source>
        <dbReference type="ARBA" id="ARBA00023125"/>
    </source>
</evidence>
<comment type="caution">
    <text evidence="5">The sequence shown here is derived from an EMBL/GenBank/DDBJ whole genome shotgun (WGS) entry which is preliminary data.</text>
</comment>
<reference evidence="5 6" key="1">
    <citation type="submission" date="2020-01" db="EMBL/GenBank/DDBJ databases">
        <title>Jiella pacifica sp. nov.</title>
        <authorList>
            <person name="Xue Z."/>
            <person name="Zhu S."/>
            <person name="Chen J."/>
            <person name="Yang J."/>
        </authorList>
    </citation>
    <scope>NUCLEOTIDE SEQUENCE [LARGE SCALE GENOMIC DNA]</scope>
    <source>
        <strain evidence="5 6">40Bstr34</strain>
    </source>
</reference>
<dbReference type="InterPro" id="IPR050176">
    <property type="entry name" value="LTTR"/>
</dbReference>
<dbReference type="PANTHER" id="PTHR30579">
    <property type="entry name" value="TRANSCRIPTIONAL REGULATOR"/>
    <property type="match status" value="1"/>
</dbReference>
<dbReference type="GO" id="GO:0003700">
    <property type="term" value="F:DNA-binding transcription factor activity"/>
    <property type="evidence" value="ECO:0007669"/>
    <property type="project" value="TreeGrafter"/>
</dbReference>
<keyword evidence="3" id="KW-0804">Transcription</keyword>
<dbReference type="PANTHER" id="PTHR30579:SF7">
    <property type="entry name" value="HTH-TYPE TRANSCRIPTIONAL REGULATOR LRHA-RELATED"/>
    <property type="match status" value="1"/>
</dbReference>
<dbReference type="SUPFAM" id="SSF53850">
    <property type="entry name" value="Periplasmic binding protein-like II"/>
    <property type="match status" value="1"/>
</dbReference>
<evidence type="ECO:0000259" key="4">
    <source>
        <dbReference type="Pfam" id="PF03466"/>
    </source>
</evidence>
<protein>
    <recommendedName>
        <fullName evidence="4">LysR substrate-binding domain-containing protein</fullName>
    </recommendedName>
</protein>
<keyword evidence="2" id="KW-0238">DNA-binding</keyword>
<evidence type="ECO:0000313" key="5">
    <source>
        <dbReference type="EMBL" id="NDW07319.1"/>
    </source>
</evidence>
<dbReference type="AlphaFoldDB" id="A0A6N9TCB5"/>
<evidence type="ECO:0000256" key="3">
    <source>
        <dbReference type="ARBA" id="ARBA00023163"/>
    </source>
</evidence>
<dbReference type="Pfam" id="PF03466">
    <property type="entry name" value="LysR_substrate"/>
    <property type="match status" value="1"/>
</dbReference>
<dbReference type="Gene3D" id="3.40.190.10">
    <property type="entry name" value="Periplasmic binding protein-like II"/>
    <property type="match status" value="2"/>
</dbReference>
<keyword evidence="6" id="KW-1185">Reference proteome</keyword>
<dbReference type="GO" id="GO:0003677">
    <property type="term" value="F:DNA binding"/>
    <property type="evidence" value="ECO:0007669"/>
    <property type="project" value="UniProtKB-KW"/>
</dbReference>
<organism evidence="5 6">
    <name type="scientific">Jiella pacifica</name>
    <dbReference type="NCBI Taxonomy" id="2696469"/>
    <lineage>
        <taxon>Bacteria</taxon>
        <taxon>Pseudomonadati</taxon>
        <taxon>Pseudomonadota</taxon>
        <taxon>Alphaproteobacteria</taxon>
        <taxon>Hyphomicrobiales</taxon>
        <taxon>Aurantimonadaceae</taxon>
        <taxon>Jiella</taxon>
    </lineage>
</organism>
<feature type="domain" description="LysR substrate-binding" evidence="4">
    <location>
        <begin position="5"/>
        <end position="156"/>
    </location>
</feature>
<dbReference type="EMBL" id="JAAAMG010000027">
    <property type="protein sequence ID" value="NDW07319.1"/>
    <property type="molecule type" value="Genomic_DNA"/>
</dbReference>
<dbReference type="InterPro" id="IPR005119">
    <property type="entry name" value="LysR_subst-bd"/>
</dbReference>
<gene>
    <name evidence="5" type="ORF">GTK09_23150</name>
</gene>
<name>A0A6N9TCB5_9HYPH</name>
<accession>A0A6N9TCB5</accession>
<dbReference type="Proteomes" id="UP000469011">
    <property type="component" value="Unassembled WGS sequence"/>
</dbReference>